<proteinExistence type="predicted"/>
<accession>A0ABV7MX33</accession>
<evidence type="ECO:0000313" key="3">
    <source>
        <dbReference type="Proteomes" id="UP001595648"/>
    </source>
</evidence>
<organism evidence="2 3">
    <name type="scientific">Mesorhizobium cantuariense</name>
    <dbReference type="NCBI Taxonomy" id="1300275"/>
    <lineage>
        <taxon>Bacteria</taxon>
        <taxon>Pseudomonadati</taxon>
        <taxon>Pseudomonadota</taxon>
        <taxon>Alphaproteobacteria</taxon>
        <taxon>Hyphomicrobiales</taxon>
        <taxon>Phyllobacteriaceae</taxon>
        <taxon>Mesorhizobium</taxon>
    </lineage>
</organism>
<evidence type="ECO:0000313" key="2">
    <source>
        <dbReference type="EMBL" id="MFC3325667.1"/>
    </source>
</evidence>
<comment type="caution">
    <text evidence="2">The sequence shown here is derived from an EMBL/GenBank/DDBJ whole genome shotgun (WGS) entry which is preliminary data.</text>
</comment>
<keyword evidence="3" id="KW-1185">Reference proteome</keyword>
<dbReference type="RefSeq" id="WP_378983746.1">
    <property type="nucleotide sequence ID" value="NZ_JBHRVD010000001.1"/>
</dbReference>
<dbReference type="Proteomes" id="UP001595648">
    <property type="component" value="Unassembled WGS sequence"/>
</dbReference>
<dbReference type="EMBL" id="JBHRVD010000001">
    <property type="protein sequence ID" value="MFC3325667.1"/>
    <property type="molecule type" value="Genomic_DNA"/>
</dbReference>
<gene>
    <name evidence="2" type="ORF">ACFOJ9_28475</name>
</gene>
<protein>
    <submittedName>
        <fullName evidence="2">Uncharacterized protein</fullName>
    </submittedName>
</protein>
<evidence type="ECO:0000256" key="1">
    <source>
        <dbReference type="SAM" id="MobiDB-lite"/>
    </source>
</evidence>
<reference evidence="3" key="1">
    <citation type="journal article" date="2019" name="Int. J. Syst. Evol. Microbiol.">
        <title>The Global Catalogue of Microorganisms (GCM) 10K type strain sequencing project: providing services to taxonomists for standard genome sequencing and annotation.</title>
        <authorList>
            <consortium name="The Broad Institute Genomics Platform"/>
            <consortium name="The Broad Institute Genome Sequencing Center for Infectious Disease"/>
            <person name="Wu L."/>
            <person name="Ma J."/>
        </authorList>
    </citation>
    <scope>NUCLEOTIDE SEQUENCE [LARGE SCALE GENOMIC DNA]</scope>
    <source>
        <strain evidence="3">ICMP 19515</strain>
    </source>
</reference>
<sequence>MDPIYEIDATAIDCGDAFPGPKGGGHGNTTNQHLCDENALEDW</sequence>
<name>A0ABV7MX33_9HYPH</name>
<feature type="region of interest" description="Disordered" evidence="1">
    <location>
        <begin position="17"/>
        <end position="43"/>
    </location>
</feature>